<feature type="region of interest" description="Disordered" evidence="1">
    <location>
        <begin position="1"/>
        <end position="34"/>
    </location>
</feature>
<feature type="compositionally biased region" description="Low complexity" evidence="1">
    <location>
        <begin position="1"/>
        <end position="15"/>
    </location>
</feature>
<sequence>MGSVSKTKSSSVTRSKPSEENLEVSKTKYPLGSKRPYDGMTKFIKVQKKQCLEQTDESKPNSERLTFSRTKRIYESRSRSHHSYFSDDATVLDPETEDIKCFESISDTTGANDYNGLKWPHQHHPPAGATYSGTDNSSLPVTRSPSPVTSRSPIRLEIKHSKRDFVLRRIRKSDKKWK</sequence>
<dbReference type="AlphaFoldDB" id="A0A075A842"/>
<feature type="region of interest" description="Disordered" evidence="1">
    <location>
        <begin position="49"/>
        <end position="69"/>
    </location>
</feature>
<dbReference type="RefSeq" id="XP_009164361.1">
    <property type="nucleotide sequence ID" value="XM_009166097.1"/>
</dbReference>
<accession>A0A075A842</accession>
<evidence type="ECO:0000313" key="2">
    <source>
        <dbReference type="EMBL" id="KER31870.1"/>
    </source>
</evidence>
<organism evidence="2 3">
    <name type="scientific">Opisthorchis viverrini</name>
    <name type="common">Southeast Asian liver fluke</name>
    <dbReference type="NCBI Taxonomy" id="6198"/>
    <lineage>
        <taxon>Eukaryota</taxon>
        <taxon>Metazoa</taxon>
        <taxon>Spiralia</taxon>
        <taxon>Lophotrochozoa</taxon>
        <taxon>Platyhelminthes</taxon>
        <taxon>Trematoda</taxon>
        <taxon>Digenea</taxon>
        <taxon>Opisthorchiida</taxon>
        <taxon>Opisthorchiata</taxon>
        <taxon>Opisthorchiidae</taxon>
        <taxon>Opisthorchis</taxon>
    </lineage>
</organism>
<reference evidence="2 3" key="1">
    <citation type="submission" date="2013-11" db="EMBL/GenBank/DDBJ databases">
        <title>Opisthorchis viverrini - life in the bile duct.</title>
        <authorList>
            <person name="Young N.D."/>
            <person name="Nagarajan N."/>
            <person name="Lin S.J."/>
            <person name="Korhonen P.K."/>
            <person name="Jex A.R."/>
            <person name="Hall R.S."/>
            <person name="Safavi-Hemami H."/>
            <person name="Kaewkong W."/>
            <person name="Bertrand D."/>
            <person name="Gao S."/>
            <person name="Seet Q."/>
            <person name="Wongkham S."/>
            <person name="Teh B.T."/>
            <person name="Wongkham C."/>
            <person name="Intapan P.M."/>
            <person name="Maleewong W."/>
            <person name="Yang X."/>
            <person name="Hu M."/>
            <person name="Wang Z."/>
            <person name="Hofmann A."/>
            <person name="Sternberg P.W."/>
            <person name="Tan P."/>
            <person name="Wang J."/>
            <person name="Gasser R.B."/>
        </authorList>
    </citation>
    <scope>NUCLEOTIDE SEQUENCE [LARGE SCALE GENOMIC DNA]</scope>
</reference>
<keyword evidence="3" id="KW-1185">Reference proteome</keyword>
<dbReference type="Proteomes" id="UP000054324">
    <property type="component" value="Unassembled WGS sequence"/>
</dbReference>
<proteinExistence type="predicted"/>
<dbReference type="KEGG" id="ovi:T265_01959"/>
<evidence type="ECO:0000313" key="3">
    <source>
        <dbReference type="Proteomes" id="UP000054324"/>
    </source>
</evidence>
<evidence type="ECO:0000256" key="1">
    <source>
        <dbReference type="SAM" id="MobiDB-lite"/>
    </source>
</evidence>
<feature type="compositionally biased region" description="Basic and acidic residues" evidence="1">
    <location>
        <begin position="16"/>
        <end position="26"/>
    </location>
</feature>
<protein>
    <submittedName>
        <fullName evidence="2">Uncharacterized protein</fullName>
    </submittedName>
</protein>
<dbReference type="EMBL" id="KL596640">
    <property type="protein sequence ID" value="KER31870.1"/>
    <property type="molecule type" value="Genomic_DNA"/>
</dbReference>
<dbReference type="CTD" id="20316147"/>
<feature type="compositionally biased region" description="Low complexity" evidence="1">
    <location>
        <begin position="137"/>
        <end position="153"/>
    </location>
</feature>
<name>A0A075A842_OPIVI</name>
<dbReference type="GeneID" id="20316147"/>
<gene>
    <name evidence="2" type="ORF">T265_01959</name>
</gene>
<feature type="region of interest" description="Disordered" evidence="1">
    <location>
        <begin position="116"/>
        <end position="153"/>
    </location>
</feature>